<accession>A0A2G5SLH7</accession>
<reference evidence="2" key="1">
    <citation type="submission" date="2017-10" db="EMBL/GenBank/DDBJ databases">
        <title>Rapid genome shrinkage in a self-fertile nematode reveals novel sperm competition proteins.</title>
        <authorList>
            <person name="Yin D."/>
            <person name="Schwarz E.M."/>
            <person name="Thomas C.G."/>
            <person name="Felde R.L."/>
            <person name="Korf I.F."/>
            <person name="Cutter A.D."/>
            <person name="Schartner C.M."/>
            <person name="Ralston E.J."/>
            <person name="Meyer B.J."/>
            <person name="Haag E.S."/>
        </authorList>
    </citation>
    <scope>NUCLEOTIDE SEQUENCE [LARGE SCALE GENOMIC DNA]</scope>
    <source>
        <strain evidence="2">JU1422</strain>
    </source>
</reference>
<gene>
    <name evidence="1" type="primary">Cnig_chr_X.g22749</name>
    <name evidence="1" type="ORF">B9Z55_022749</name>
</gene>
<name>A0A2G5SLH7_9PELO</name>
<keyword evidence="2" id="KW-1185">Reference proteome</keyword>
<comment type="caution">
    <text evidence="1">The sequence shown here is derived from an EMBL/GenBank/DDBJ whole genome shotgun (WGS) entry which is preliminary data.</text>
</comment>
<protein>
    <submittedName>
        <fullName evidence="1">Uncharacterized protein</fullName>
    </submittedName>
</protein>
<sequence>MCSLEIQNPISKISKSLTITLDRIKIPNSKLNLNNLAIFRRHVFSQNSKSNLENLKKPHYYSRRHVFSQNSKSNLENLKKPHYYSRRHVFSQNSKSNLENLEKPHYYCVMCSLKIQNPILKISKSLTITLGVMCSLEIQNPILKISKSLTITLGSSSS</sequence>
<dbReference type="EMBL" id="PDUG01000006">
    <property type="protein sequence ID" value="PIC15985.1"/>
    <property type="molecule type" value="Genomic_DNA"/>
</dbReference>
<evidence type="ECO:0000313" key="1">
    <source>
        <dbReference type="EMBL" id="PIC15985.1"/>
    </source>
</evidence>
<dbReference type="AlphaFoldDB" id="A0A2G5SLH7"/>
<evidence type="ECO:0000313" key="2">
    <source>
        <dbReference type="Proteomes" id="UP000230233"/>
    </source>
</evidence>
<proteinExistence type="predicted"/>
<dbReference type="Proteomes" id="UP000230233">
    <property type="component" value="Chromosome X"/>
</dbReference>
<organism evidence="1 2">
    <name type="scientific">Caenorhabditis nigoni</name>
    <dbReference type="NCBI Taxonomy" id="1611254"/>
    <lineage>
        <taxon>Eukaryota</taxon>
        <taxon>Metazoa</taxon>
        <taxon>Ecdysozoa</taxon>
        <taxon>Nematoda</taxon>
        <taxon>Chromadorea</taxon>
        <taxon>Rhabditida</taxon>
        <taxon>Rhabditina</taxon>
        <taxon>Rhabditomorpha</taxon>
        <taxon>Rhabditoidea</taxon>
        <taxon>Rhabditidae</taxon>
        <taxon>Peloderinae</taxon>
        <taxon>Caenorhabditis</taxon>
    </lineage>
</organism>